<sequence length="574" mass="65094">MELSKAMSEKVNLDAMRKVFFRNNLFAFLALLFVPIVVMGSLSMYLLHGYIRKNLDKETQILLEQLVSKVATVTDQFNPLILTVDIDGQSSYVARKLLDSVEMSYTDIFLLNNIKDQLSSMRNAREYIHSINLYFTNDHGYYLSDTGKHSLTPKDDYWFDAYVSQKETQRSWTQTNEQSLAGGFSFKLLSIFHILGNGEGVIVFNLRISMLDSLLNAGLLAAGHQALVSGVDGSVLFGSAPEPETRQRYSVRTEVAKPSGWTLTLYSDKGVIFLVYRRVLTLIILLSLLSLVIGVVLSIWLTQRRTRQINAVIHLLEAARDNESLPQIPKRQGPTYGYIIHQIINTFLQQSYLQTQLEARKYKLKTAQLMALQAQLNPHFLFNTLETLNWKVYEMTDKPNQVNQMIEHLSDLMRYSLSSIEDMVSLDEELQSIRSYLALQAIRYQDKFEAVYTIAPEALGFRMPRMLLQPIVENALYHGIKMKKEQGTITIEARVVADALALSISDDGVGMEKHVLESLTQSFSDPEQVRTDHIGLANVNARLFLLYGTTLSLCSEPTVGTVVTMTIQKKNKET</sequence>
<dbReference type="InterPro" id="IPR003594">
    <property type="entry name" value="HATPase_dom"/>
</dbReference>
<dbReference type="InterPro" id="IPR010559">
    <property type="entry name" value="Sig_transdc_His_kin_internal"/>
</dbReference>
<dbReference type="PANTHER" id="PTHR34220:SF7">
    <property type="entry name" value="SENSOR HISTIDINE KINASE YPDA"/>
    <property type="match status" value="1"/>
</dbReference>
<dbReference type="Pfam" id="PF06580">
    <property type="entry name" value="His_kinase"/>
    <property type="match status" value="1"/>
</dbReference>
<keyword evidence="3" id="KW-0808">Transferase</keyword>
<dbReference type="Pfam" id="PF02518">
    <property type="entry name" value="HATPase_c"/>
    <property type="match status" value="1"/>
</dbReference>
<dbReference type="Proteomes" id="UP000008466">
    <property type="component" value="Chromosome"/>
</dbReference>
<dbReference type="HOGENOM" id="CLU_020473_6_1_12"/>
<accession>F0RXR4</accession>
<dbReference type="eggNOG" id="COG2972">
    <property type="taxonomic scope" value="Bacteria"/>
</dbReference>
<keyword evidence="4" id="KW-1185">Reference proteome</keyword>
<feature type="domain" description="Histidine kinase" evidence="2">
    <location>
        <begin position="400"/>
        <end position="571"/>
    </location>
</feature>
<dbReference type="InterPro" id="IPR036890">
    <property type="entry name" value="HATPase_C_sf"/>
</dbReference>
<keyword evidence="3" id="KW-0418">Kinase</keyword>
<dbReference type="Gene3D" id="3.30.565.10">
    <property type="entry name" value="Histidine kinase-like ATPase, C-terminal domain"/>
    <property type="match status" value="1"/>
</dbReference>
<dbReference type="InterPro" id="IPR005467">
    <property type="entry name" value="His_kinase_dom"/>
</dbReference>
<evidence type="ECO:0000313" key="3">
    <source>
        <dbReference type="EMBL" id="ADY12191.1"/>
    </source>
</evidence>
<dbReference type="EMBL" id="CP002541">
    <property type="protein sequence ID" value="ADY12191.1"/>
    <property type="molecule type" value="Genomic_DNA"/>
</dbReference>
<feature type="transmembrane region" description="Helical" evidence="1">
    <location>
        <begin position="25"/>
        <end position="47"/>
    </location>
</feature>
<protein>
    <submittedName>
        <fullName evidence="3">Integral membrane sensor signal transduction histidine kinase</fullName>
    </submittedName>
</protein>
<dbReference type="GO" id="GO:0000155">
    <property type="term" value="F:phosphorelay sensor kinase activity"/>
    <property type="evidence" value="ECO:0007669"/>
    <property type="project" value="InterPro"/>
</dbReference>
<organism evidence="3 4">
    <name type="scientific">Sphaerochaeta globosa (strain ATCC BAA-1886 / DSM 22777 / Buddy)</name>
    <name type="common">Spirochaeta sp. (strain Buddy)</name>
    <dbReference type="NCBI Taxonomy" id="158189"/>
    <lineage>
        <taxon>Bacteria</taxon>
        <taxon>Pseudomonadati</taxon>
        <taxon>Spirochaetota</taxon>
        <taxon>Spirochaetia</taxon>
        <taxon>Spirochaetales</taxon>
        <taxon>Sphaerochaetaceae</taxon>
        <taxon>Sphaerochaeta</taxon>
    </lineage>
</organism>
<evidence type="ECO:0000313" key="4">
    <source>
        <dbReference type="Proteomes" id="UP000008466"/>
    </source>
</evidence>
<evidence type="ECO:0000256" key="1">
    <source>
        <dbReference type="SAM" id="Phobius"/>
    </source>
</evidence>
<name>F0RXR4_SPHGB</name>
<dbReference type="SUPFAM" id="SSF55874">
    <property type="entry name" value="ATPase domain of HSP90 chaperone/DNA topoisomerase II/histidine kinase"/>
    <property type="match status" value="1"/>
</dbReference>
<keyword evidence="1" id="KW-0812">Transmembrane</keyword>
<gene>
    <name evidence="3" type="ordered locus">SpiBuddy_0355</name>
</gene>
<dbReference type="GO" id="GO:0016020">
    <property type="term" value="C:membrane"/>
    <property type="evidence" value="ECO:0007669"/>
    <property type="project" value="InterPro"/>
</dbReference>
<reference evidence="4" key="1">
    <citation type="submission" date="2011-02" db="EMBL/GenBank/DDBJ databases">
        <title>Complete sequence of Spirochaeta sp. Buddy.</title>
        <authorList>
            <person name="Lucas S."/>
            <person name="Copeland A."/>
            <person name="Lapidus A."/>
            <person name="Cheng J.-F."/>
            <person name="Goodwin L."/>
            <person name="Pitluck S."/>
            <person name="Zeytun A."/>
            <person name="Detter J.C."/>
            <person name="Han C."/>
            <person name="Tapia R."/>
            <person name="Land M."/>
            <person name="Hauser L."/>
            <person name="Kyrpides N."/>
            <person name="Ivanova N."/>
            <person name="Mikhailova N."/>
            <person name="Pagani I."/>
            <person name="Ritalahti K.M."/>
            <person name="Loeffler F.E."/>
            <person name="Woyke T."/>
        </authorList>
    </citation>
    <scope>NUCLEOTIDE SEQUENCE [LARGE SCALE GENOMIC DNA]</scope>
    <source>
        <strain evidence="4">ATCC BAA-1886 / DSM 22777 / Buddy</strain>
    </source>
</reference>
<dbReference type="AlphaFoldDB" id="F0RXR4"/>
<dbReference type="PROSITE" id="PS50109">
    <property type="entry name" value="HIS_KIN"/>
    <property type="match status" value="1"/>
</dbReference>
<feature type="transmembrane region" description="Helical" evidence="1">
    <location>
        <begin position="279"/>
        <end position="301"/>
    </location>
</feature>
<dbReference type="InterPro" id="IPR050640">
    <property type="entry name" value="Bact_2-comp_sensor_kinase"/>
</dbReference>
<proteinExistence type="predicted"/>
<dbReference type="OrthoDB" id="367563at2"/>
<dbReference type="SMART" id="SM00387">
    <property type="entry name" value="HATPase_c"/>
    <property type="match status" value="1"/>
</dbReference>
<dbReference type="PANTHER" id="PTHR34220">
    <property type="entry name" value="SENSOR HISTIDINE KINASE YPDA"/>
    <property type="match status" value="1"/>
</dbReference>
<evidence type="ECO:0000259" key="2">
    <source>
        <dbReference type="PROSITE" id="PS50109"/>
    </source>
</evidence>
<keyword evidence="1" id="KW-0472">Membrane</keyword>
<dbReference type="STRING" id="158189.SpiBuddy_0355"/>
<keyword evidence="1" id="KW-1133">Transmembrane helix</keyword>
<dbReference type="KEGG" id="sbu:SpiBuddy_0355"/>